<dbReference type="NCBIfam" id="TIGR02212">
    <property type="entry name" value="lolCE"/>
    <property type="match status" value="1"/>
</dbReference>
<dbReference type="PANTHER" id="PTHR30489">
    <property type="entry name" value="LIPOPROTEIN-RELEASING SYSTEM TRANSMEMBRANE PROTEIN LOLE"/>
    <property type="match status" value="1"/>
</dbReference>
<reference evidence="11 12" key="1">
    <citation type="submission" date="2019-02" db="EMBL/GenBank/DDBJ databases">
        <authorList>
            <person name="Manzano-Marin A."/>
            <person name="Manzano-Marin A."/>
        </authorList>
    </citation>
    <scope>NUCLEOTIDE SEQUENCE [LARGE SCALE GENOMIC DNA]</scope>
    <source>
        <strain evidence="11 12">ErCisplendens</strain>
    </source>
</reference>
<evidence type="ECO:0000256" key="4">
    <source>
        <dbReference type="ARBA" id="ARBA00022475"/>
    </source>
</evidence>
<evidence type="ECO:0000259" key="10">
    <source>
        <dbReference type="Pfam" id="PF12704"/>
    </source>
</evidence>
<evidence type="ECO:0000256" key="8">
    <source>
        <dbReference type="SAM" id="Phobius"/>
    </source>
</evidence>
<evidence type="ECO:0000313" key="11">
    <source>
        <dbReference type="EMBL" id="VFP88393.1"/>
    </source>
</evidence>
<dbReference type="InterPro" id="IPR011925">
    <property type="entry name" value="LolCE_TM"/>
</dbReference>
<dbReference type="Pfam" id="PF12704">
    <property type="entry name" value="MacB_PCD"/>
    <property type="match status" value="1"/>
</dbReference>
<keyword evidence="7 8" id="KW-0472">Membrane</keyword>
<dbReference type="Proteomes" id="UP000294392">
    <property type="component" value="Chromosome"/>
</dbReference>
<dbReference type="GO" id="GO:0044874">
    <property type="term" value="P:lipoprotein localization to outer membrane"/>
    <property type="evidence" value="ECO:0007669"/>
    <property type="project" value="TreeGrafter"/>
</dbReference>
<evidence type="ECO:0000313" key="12">
    <source>
        <dbReference type="Proteomes" id="UP000294392"/>
    </source>
</evidence>
<protein>
    <submittedName>
        <fullName evidence="11">Lipoprotein-releasing system transmembrane protein LolC</fullName>
    </submittedName>
</protein>
<dbReference type="NCBIfam" id="NF008076">
    <property type="entry name" value="PRK10814.1"/>
    <property type="match status" value="1"/>
</dbReference>
<feature type="domain" description="MacB-like periplasmic core" evidence="10">
    <location>
        <begin position="29"/>
        <end position="210"/>
    </location>
</feature>
<dbReference type="RefSeq" id="WP_157990550.1">
    <property type="nucleotide sequence ID" value="NZ_LR217735.1"/>
</dbReference>
<evidence type="ECO:0000256" key="1">
    <source>
        <dbReference type="ARBA" id="ARBA00004651"/>
    </source>
</evidence>
<evidence type="ECO:0000256" key="5">
    <source>
        <dbReference type="ARBA" id="ARBA00022692"/>
    </source>
</evidence>
<feature type="transmembrane region" description="Helical" evidence="8">
    <location>
        <begin position="363"/>
        <end position="389"/>
    </location>
</feature>
<dbReference type="GO" id="GO:0098797">
    <property type="term" value="C:plasma membrane protein complex"/>
    <property type="evidence" value="ECO:0007669"/>
    <property type="project" value="TreeGrafter"/>
</dbReference>
<dbReference type="PANTHER" id="PTHR30489:SF8">
    <property type="entry name" value="LIPOPROTEIN-RELEASING SYSTEM TRANSMEMBRANE PROTEIN LOLC"/>
    <property type="match status" value="1"/>
</dbReference>
<feature type="domain" description="ABC3 transporter permease C-terminal" evidence="9">
    <location>
        <begin position="276"/>
        <end position="398"/>
    </location>
</feature>
<evidence type="ECO:0000256" key="7">
    <source>
        <dbReference type="ARBA" id="ARBA00023136"/>
    </source>
</evidence>
<organism evidence="11 12">
    <name type="scientific">Candidatus Erwinia haradaeae</name>
    <dbReference type="NCBI Taxonomy" id="1922217"/>
    <lineage>
        <taxon>Bacteria</taxon>
        <taxon>Pseudomonadati</taxon>
        <taxon>Pseudomonadota</taxon>
        <taxon>Gammaproteobacteria</taxon>
        <taxon>Enterobacterales</taxon>
        <taxon>Erwiniaceae</taxon>
        <taxon>Erwinia</taxon>
    </lineage>
</organism>
<dbReference type="EMBL" id="LR217735">
    <property type="protein sequence ID" value="VFP88393.1"/>
    <property type="molecule type" value="Genomic_DNA"/>
</dbReference>
<dbReference type="AlphaFoldDB" id="A0A451DNP7"/>
<dbReference type="GO" id="GO:0042953">
    <property type="term" value="P:lipoprotein transport"/>
    <property type="evidence" value="ECO:0007669"/>
    <property type="project" value="InterPro"/>
</dbReference>
<comment type="subcellular location">
    <subcellularLocation>
        <location evidence="1">Cell membrane</location>
        <topology evidence="1">Multi-pass membrane protein</topology>
    </subcellularLocation>
</comment>
<dbReference type="InterPro" id="IPR025857">
    <property type="entry name" value="MacB_PCD"/>
</dbReference>
<keyword evidence="5 8" id="KW-0812">Transmembrane</keyword>
<evidence type="ECO:0000256" key="2">
    <source>
        <dbReference type="ARBA" id="ARBA00005236"/>
    </source>
</evidence>
<feature type="transmembrane region" description="Helical" evidence="8">
    <location>
        <begin position="273"/>
        <end position="298"/>
    </location>
</feature>
<name>A0A451DNP7_9GAMM</name>
<keyword evidence="4" id="KW-1003">Cell membrane</keyword>
<sequence>MYQPVLLFIALRYMNSRNFRSNRFGCALSWLSIIGLILGVMVLVTVSSVMNGLEEQLEHKMLGFMPHALVTSPSGSINPQQISASKLHFSGVDRISSLTTGEVILHGSHNIATGVILGVDPDHDDPLAPFFLNVKQKQLQAGKYNIIIGAVLADNLGLRLNSKVRLLVPTRSWWTPLGYIPSQRLFNVIGTFLANSDVDSYEVLLNQEDASHLMRYPKGYITGWRLWLKKPLQIHVIQQQAIKQGELLNGLVWHDWRETKGALFHAVQIEKNIMRLLLCLIILIAMFNIFTSLCLLIAEKKWEVAILQTQGLNRKQILIIFILQGVMVGALGSIIGSFLGVFLAKQLPDIIVWTGIFGPGSSLPVSVSASQITAISSFSTIIAFLSVLYPSYRAASFKPAEALRYD</sequence>
<keyword evidence="11" id="KW-0449">Lipoprotein</keyword>
<dbReference type="InterPro" id="IPR003838">
    <property type="entry name" value="ABC3_permease_C"/>
</dbReference>
<evidence type="ECO:0000259" key="9">
    <source>
        <dbReference type="Pfam" id="PF02687"/>
    </source>
</evidence>
<dbReference type="InterPro" id="IPR051447">
    <property type="entry name" value="Lipoprotein-release_system"/>
</dbReference>
<gene>
    <name evidence="11" type="primary">lolC</name>
    <name evidence="11" type="ORF">ERCISPPA3004_534</name>
</gene>
<keyword evidence="6 8" id="KW-1133">Transmembrane helix</keyword>
<feature type="transmembrane region" description="Helical" evidence="8">
    <location>
        <begin position="24"/>
        <end position="46"/>
    </location>
</feature>
<feature type="transmembrane region" description="Helical" evidence="8">
    <location>
        <begin position="318"/>
        <end position="343"/>
    </location>
</feature>
<evidence type="ECO:0000256" key="6">
    <source>
        <dbReference type="ARBA" id="ARBA00022989"/>
    </source>
</evidence>
<dbReference type="OrthoDB" id="9808461at2"/>
<accession>A0A451DNP7</accession>
<dbReference type="Pfam" id="PF02687">
    <property type="entry name" value="FtsX"/>
    <property type="match status" value="1"/>
</dbReference>
<comment type="similarity">
    <text evidence="2">Belongs to the ABC-4 integral membrane protein family. LolC/E subfamily.</text>
</comment>
<evidence type="ECO:0000256" key="3">
    <source>
        <dbReference type="ARBA" id="ARBA00022448"/>
    </source>
</evidence>
<proteinExistence type="inferred from homology"/>
<keyword evidence="3" id="KW-0813">Transport</keyword>